<feature type="domain" description="RNA polymerase sigma-70 region 2" evidence="5">
    <location>
        <begin position="15"/>
        <end position="81"/>
    </location>
</feature>
<dbReference type="InterPro" id="IPR013325">
    <property type="entry name" value="RNA_pol_sigma_r2"/>
</dbReference>
<dbReference type="InterPro" id="IPR014284">
    <property type="entry name" value="RNA_pol_sigma-70_dom"/>
</dbReference>
<keyword evidence="3" id="KW-0731">Sigma factor</keyword>
<evidence type="ECO:0000313" key="8">
    <source>
        <dbReference type="Proteomes" id="UP001617427"/>
    </source>
</evidence>
<dbReference type="EMBL" id="JBIUZV010000002">
    <property type="protein sequence ID" value="MFJ3044886.1"/>
    <property type="molecule type" value="Genomic_DNA"/>
</dbReference>
<sequence length="178" mass="19694">MAGAESVSQQQLSSFYRSHHGWLHGWLRKKLGCGHHAADVAHDTFLRIIASRDVLLGMREPRAFLTTTAKRLLVDRVRRQAIEQAYLAELMLLADSSHGYPSPEETLLAVQALQQIAAALEGLAEKPREAFLRHYLDGQPHAEVAGALGVSTKMVQKYLVKALLHCRHACPALDEAQA</sequence>
<dbReference type="RefSeq" id="WP_050466858.1">
    <property type="nucleotide sequence ID" value="NZ_JBIUZV010000002.1"/>
</dbReference>
<dbReference type="CDD" id="cd06171">
    <property type="entry name" value="Sigma70_r4"/>
    <property type="match status" value="1"/>
</dbReference>
<dbReference type="InterPro" id="IPR013249">
    <property type="entry name" value="RNA_pol_sigma70_r4_t2"/>
</dbReference>
<evidence type="ECO:0000259" key="6">
    <source>
        <dbReference type="Pfam" id="PF08281"/>
    </source>
</evidence>
<protein>
    <submittedName>
        <fullName evidence="7">Sigma-70 family RNA polymerase sigma factor</fullName>
    </submittedName>
</protein>
<dbReference type="SUPFAM" id="SSF88659">
    <property type="entry name" value="Sigma3 and sigma4 domains of RNA polymerase sigma factors"/>
    <property type="match status" value="1"/>
</dbReference>
<dbReference type="Pfam" id="PF04542">
    <property type="entry name" value="Sigma70_r2"/>
    <property type="match status" value="1"/>
</dbReference>
<gene>
    <name evidence="7" type="ORF">ACIPEN_03540</name>
</gene>
<dbReference type="InterPro" id="IPR007627">
    <property type="entry name" value="RNA_pol_sigma70_r2"/>
</dbReference>
<accession>A0ABW8EXS6</accession>
<dbReference type="InterPro" id="IPR036388">
    <property type="entry name" value="WH-like_DNA-bd_sf"/>
</dbReference>
<dbReference type="PANTHER" id="PTHR43133:SF63">
    <property type="entry name" value="RNA POLYMERASE SIGMA FACTOR FECI-RELATED"/>
    <property type="match status" value="1"/>
</dbReference>
<comment type="caution">
    <text evidence="7">The sequence shown here is derived from an EMBL/GenBank/DDBJ whole genome shotgun (WGS) entry which is preliminary data.</text>
</comment>
<reference evidence="7 8" key="1">
    <citation type="submission" date="2024-10" db="EMBL/GenBank/DDBJ databases">
        <title>The Natural Products Discovery Center: Release of the First 8490 Sequenced Strains for Exploring Actinobacteria Biosynthetic Diversity.</title>
        <authorList>
            <person name="Kalkreuter E."/>
            <person name="Kautsar S.A."/>
            <person name="Yang D."/>
            <person name="Bader C.D."/>
            <person name="Teijaro C.N."/>
            <person name="Fluegel L."/>
            <person name="Davis C.M."/>
            <person name="Simpson J.R."/>
            <person name="Lauterbach L."/>
            <person name="Steele A.D."/>
            <person name="Gui C."/>
            <person name="Meng S."/>
            <person name="Li G."/>
            <person name="Viehrig K."/>
            <person name="Ye F."/>
            <person name="Su P."/>
            <person name="Kiefer A.F."/>
            <person name="Nichols A."/>
            <person name="Cepeda A.J."/>
            <person name="Yan W."/>
            <person name="Fan B."/>
            <person name="Jiang Y."/>
            <person name="Adhikari A."/>
            <person name="Zheng C.-J."/>
            <person name="Schuster L."/>
            <person name="Cowan T.M."/>
            <person name="Smanski M.J."/>
            <person name="Chevrette M.G."/>
            <person name="De Carvalho L.P.S."/>
            <person name="Shen B."/>
        </authorList>
    </citation>
    <scope>NUCLEOTIDE SEQUENCE [LARGE SCALE GENOMIC DNA]</scope>
    <source>
        <strain evidence="7 8">NPDC087045</strain>
    </source>
</reference>
<name>A0ABW8EXS6_9BURK</name>
<dbReference type="PANTHER" id="PTHR43133">
    <property type="entry name" value="RNA POLYMERASE ECF-TYPE SIGMA FACTO"/>
    <property type="match status" value="1"/>
</dbReference>
<dbReference type="NCBIfam" id="TIGR02937">
    <property type="entry name" value="sigma70-ECF"/>
    <property type="match status" value="1"/>
</dbReference>
<evidence type="ECO:0000259" key="5">
    <source>
        <dbReference type="Pfam" id="PF04542"/>
    </source>
</evidence>
<evidence type="ECO:0000313" key="7">
    <source>
        <dbReference type="EMBL" id="MFJ3044886.1"/>
    </source>
</evidence>
<evidence type="ECO:0000256" key="3">
    <source>
        <dbReference type="ARBA" id="ARBA00023082"/>
    </source>
</evidence>
<dbReference type="InterPro" id="IPR039425">
    <property type="entry name" value="RNA_pol_sigma-70-like"/>
</dbReference>
<dbReference type="SUPFAM" id="SSF88946">
    <property type="entry name" value="Sigma2 domain of RNA polymerase sigma factors"/>
    <property type="match status" value="1"/>
</dbReference>
<dbReference type="Proteomes" id="UP001617427">
    <property type="component" value="Unassembled WGS sequence"/>
</dbReference>
<feature type="domain" description="RNA polymerase sigma factor 70 region 4 type 2" evidence="6">
    <location>
        <begin position="114"/>
        <end position="166"/>
    </location>
</feature>
<keyword evidence="8" id="KW-1185">Reference proteome</keyword>
<keyword evidence="4" id="KW-0804">Transcription</keyword>
<evidence type="ECO:0000256" key="4">
    <source>
        <dbReference type="ARBA" id="ARBA00023163"/>
    </source>
</evidence>
<evidence type="ECO:0000256" key="1">
    <source>
        <dbReference type="ARBA" id="ARBA00010641"/>
    </source>
</evidence>
<dbReference type="InterPro" id="IPR013324">
    <property type="entry name" value="RNA_pol_sigma_r3/r4-like"/>
</dbReference>
<comment type="similarity">
    <text evidence="1">Belongs to the sigma-70 factor family. ECF subfamily.</text>
</comment>
<evidence type="ECO:0000256" key="2">
    <source>
        <dbReference type="ARBA" id="ARBA00023015"/>
    </source>
</evidence>
<dbReference type="Gene3D" id="1.10.10.10">
    <property type="entry name" value="Winged helix-like DNA-binding domain superfamily/Winged helix DNA-binding domain"/>
    <property type="match status" value="1"/>
</dbReference>
<organism evidence="7 8">
    <name type="scientific">Herbaspirillum chlorophenolicum</name>
    <dbReference type="NCBI Taxonomy" id="211589"/>
    <lineage>
        <taxon>Bacteria</taxon>
        <taxon>Pseudomonadati</taxon>
        <taxon>Pseudomonadota</taxon>
        <taxon>Betaproteobacteria</taxon>
        <taxon>Burkholderiales</taxon>
        <taxon>Oxalobacteraceae</taxon>
        <taxon>Herbaspirillum</taxon>
    </lineage>
</organism>
<dbReference type="Gene3D" id="1.10.1740.10">
    <property type="match status" value="1"/>
</dbReference>
<dbReference type="Pfam" id="PF08281">
    <property type="entry name" value="Sigma70_r4_2"/>
    <property type="match status" value="1"/>
</dbReference>
<proteinExistence type="inferred from homology"/>
<keyword evidence="2" id="KW-0805">Transcription regulation</keyword>